<dbReference type="Gene3D" id="3.10.129.10">
    <property type="entry name" value="Hotdog Thioesterase"/>
    <property type="match status" value="1"/>
</dbReference>
<accession>A0ABS9D0T7</accession>
<gene>
    <name evidence="2" type="ORF">L0668_00340</name>
</gene>
<dbReference type="PANTHER" id="PTHR43841">
    <property type="entry name" value="3-HYDROXYACYL-THIOESTER DEHYDRATASE HTDX-RELATED"/>
    <property type="match status" value="1"/>
</dbReference>
<keyword evidence="3" id="KW-1185">Reference proteome</keyword>
<proteinExistence type="predicted"/>
<evidence type="ECO:0000313" key="3">
    <source>
        <dbReference type="Proteomes" id="UP001521137"/>
    </source>
</evidence>
<dbReference type="Pfam" id="PF01575">
    <property type="entry name" value="MaoC_dehydratas"/>
    <property type="match status" value="1"/>
</dbReference>
<comment type="caution">
    <text evidence="2">The sequence shown here is derived from an EMBL/GenBank/DDBJ whole genome shotgun (WGS) entry which is preliminary data.</text>
</comment>
<dbReference type="PANTHER" id="PTHR43841:SF3">
    <property type="entry name" value="(3R)-HYDROXYACYL-ACP DEHYDRATASE SUBUNIT HADB"/>
    <property type="match status" value="1"/>
</dbReference>
<dbReference type="SUPFAM" id="SSF54637">
    <property type="entry name" value="Thioesterase/thiol ester dehydrase-isomerase"/>
    <property type="match status" value="1"/>
</dbReference>
<evidence type="ECO:0000259" key="1">
    <source>
        <dbReference type="Pfam" id="PF01575"/>
    </source>
</evidence>
<dbReference type="Proteomes" id="UP001521137">
    <property type="component" value="Unassembled WGS sequence"/>
</dbReference>
<protein>
    <recommendedName>
        <fullName evidence="1">MaoC-like domain-containing protein</fullName>
    </recommendedName>
</protein>
<name>A0ABS9D0T7_9ALTE</name>
<dbReference type="InterPro" id="IPR002539">
    <property type="entry name" value="MaoC-like_dom"/>
</dbReference>
<feature type="domain" description="MaoC-like" evidence="1">
    <location>
        <begin position="189"/>
        <end position="278"/>
    </location>
</feature>
<evidence type="ECO:0000313" key="2">
    <source>
        <dbReference type="EMBL" id="MCF2946543.1"/>
    </source>
</evidence>
<dbReference type="RefSeq" id="WP_235310074.1">
    <property type="nucleotide sequence ID" value="NZ_JAKGAS010000001.1"/>
</dbReference>
<reference evidence="2 3" key="1">
    <citation type="submission" date="2022-01" db="EMBL/GenBank/DDBJ databases">
        <title>Paraglaciecola sp. G1-23.</title>
        <authorList>
            <person name="Jin M.S."/>
            <person name="Han D.M."/>
            <person name="Kim H.M."/>
            <person name="Jeon C.O."/>
        </authorList>
    </citation>
    <scope>NUCLEOTIDE SEQUENCE [LARGE SCALE GENOMIC DNA]</scope>
    <source>
        <strain evidence="2 3">G1-23</strain>
    </source>
</reference>
<sequence>MQTSNMNSVKLSTFPKLKWLMIQAPFKRDLKQSPPVLPHSELWIENVTLDNDALARFHQVVNWQVKTSVLHPCFIHTIAFPLHLKLLLAPGFPFPLLGLVHIENTISQFRQINQSETLKLVCRLGELELHKKGWLFSVITECFSGAELVWQSNSLNLFRAKHNLPTKSVNKSEDHLGPLISSSEWSLPEDLGRRYAKASGDFNPIHLRKWSAKLLGFKQQIAHGMWTKSKCVSEIQKIDPELLLNNFKVNCRFKKPLYLPREVVMSIQSANDKQLASKYLFKVETQSPEDETIPHLTGCIIAL</sequence>
<dbReference type="EMBL" id="JAKGAS010000001">
    <property type="protein sequence ID" value="MCF2946543.1"/>
    <property type="molecule type" value="Genomic_DNA"/>
</dbReference>
<dbReference type="InterPro" id="IPR029069">
    <property type="entry name" value="HotDog_dom_sf"/>
</dbReference>
<organism evidence="2 3">
    <name type="scientific">Paraglaciecola algarum</name>
    <dbReference type="NCBI Taxonomy" id="3050085"/>
    <lineage>
        <taxon>Bacteria</taxon>
        <taxon>Pseudomonadati</taxon>
        <taxon>Pseudomonadota</taxon>
        <taxon>Gammaproteobacteria</taxon>
        <taxon>Alteromonadales</taxon>
        <taxon>Alteromonadaceae</taxon>
        <taxon>Paraglaciecola</taxon>
    </lineage>
</organism>